<name>A0A4R1RWG3_HYDET</name>
<dbReference type="EMBL" id="SLUN01000008">
    <property type="protein sequence ID" value="TCL70936.1"/>
    <property type="molecule type" value="Genomic_DNA"/>
</dbReference>
<comment type="caution">
    <text evidence="1">The sequence shown here is derived from an EMBL/GenBank/DDBJ whole genome shotgun (WGS) entry which is preliminary data.</text>
</comment>
<gene>
    <name evidence="1" type="ORF">EDC14_100883</name>
</gene>
<evidence type="ECO:0000313" key="2">
    <source>
        <dbReference type="Proteomes" id="UP000295008"/>
    </source>
</evidence>
<dbReference type="InterPro" id="IPR011008">
    <property type="entry name" value="Dimeric_a/b-barrel"/>
</dbReference>
<dbReference type="AlphaFoldDB" id="A0A4R1RWG3"/>
<dbReference type="SUPFAM" id="SSF54909">
    <property type="entry name" value="Dimeric alpha+beta barrel"/>
    <property type="match status" value="1"/>
</dbReference>
<protein>
    <recommendedName>
        <fullName evidence="3">Antibiotic biosynthesis monooxygenase</fullName>
    </recommendedName>
</protein>
<proteinExistence type="predicted"/>
<dbReference type="RefSeq" id="WP_132013900.1">
    <property type="nucleotide sequence ID" value="NZ_SLUN01000008.1"/>
</dbReference>
<reference evidence="1 2" key="1">
    <citation type="submission" date="2019-03" db="EMBL/GenBank/DDBJ databases">
        <title>Genomic Encyclopedia of Type Strains, Phase IV (KMG-IV): sequencing the most valuable type-strain genomes for metagenomic binning, comparative biology and taxonomic classification.</title>
        <authorList>
            <person name="Goeker M."/>
        </authorList>
    </citation>
    <scope>NUCLEOTIDE SEQUENCE [LARGE SCALE GENOMIC DNA]</scope>
    <source>
        <strain evidence="1 2">LX-B</strain>
    </source>
</reference>
<dbReference type="OrthoDB" id="165208at2"/>
<organism evidence="1 2">
    <name type="scientific">Hydrogenispora ethanolica</name>
    <dbReference type="NCBI Taxonomy" id="1082276"/>
    <lineage>
        <taxon>Bacteria</taxon>
        <taxon>Bacillati</taxon>
        <taxon>Bacillota</taxon>
        <taxon>Hydrogenispora</taxon>
    </lineage>
</organism>
<evidence type="ECO:0008006" key="3">
    <source>
        <dbReference type="Google" id="ProtNLM"/>
    </source>
</evidence>
<dbReference type="Proteomes" id="UP000295008">
    <property type="component" value="Unassembled WGS sequence"/>
</dbReference>
<accession>A0A4R1RWG3</accession>
<keyword evidence="2" id="KW-1185">Reference proteome</keyword>
<evidence type="ECO:0000313" key="1">
    <source>
        <dbReference type="EMBL" id="TCL70936.1"/>
    </source>
</evidence>
<sequence length="108" mass="12196">MIVRSWHGVVPAAQGEAFRDYLLRTGVAETQAIPGNRGSYIHSRERDGWEHFFMVSYWDNWEAIRIFAGPDPQIAVDYPEDRKFGLIADPIVLHHEVVGAPAGFPGFD</sequence>